<keyword evidence="3" id="KW-0472">Membrane</keyword>
<accession>A0ABR8H0E4</accession>
<dbReference type="InterPro" id="IPR038136">
    <property type="entry name" value="CofD-like_dom_sf"/>
</dbReference>
<dbReference type="RefSeq" id="WP_029635882.1">
    <property type="nucleotide sequence ID" value="NZ_JACJTA010000114.1"/>
</dbReference>
<organism evidence="4 5">
    <name type="scientific">Scytonema hofmannii FACHB-248</name>
    <dbReference type="NCBI Taxonomy" id="1842502"/>
    <lineage>
        <taxon>Bacteria</taxon>
        <taxon>Bacillati</taxon>
        <taxon>Cyanobacteriota</taxon>
        <taxon>Cyanophyceae</taxon>
        <taxon>Nostocales</taxon>
        <taxon>Scytonemataceae</taxon>
        <taxon>Scytonema</taxon>
    </lineage>
</organism>
<evidence type="ECO:0000256" key="3">
    <source>
        <dbReference type="SAM" id="Phobius"/>
    </source>
</evidence>
<keyword evidence="1 2" id="KW-0963">Cytoplasm</keyword>
<dbReference type="PANTHER" id="PTHR30135:SF3">
    <property type="entry name" value="GLUCONEOGENESIS FACTOR-RELATED"/>
    <property type="match status" value="1"/>
</dbReference>
<evidence type="ECO:0000313" key="4">
    <source>
        <dbReference type="EMBL" id="MBD2608904.1"/>
    </source>
</evidence>
<proteinExistence type="inferred from homology"/>
<feature type="transmembrane region" description="Helical" evidence="3">
    <location>
        <begin position="82"/>
        <end position="103"/>
    </location>
</feature>
<dbReference type="PANTHER" id="PTHR30135">
    <property type="entry name" value="UNCHARACTERIZED PROTEIN YVCK-RELATED"/>
    <property type="match status" value="1"/>
</dbReference>
<reference evidence="4 5" key="1">
    <citation type="journal article" date="2020" name="ISME J.">
        <title>Comparative genomics reveals insights into cyanobacterial evolution and habitat adaptation.</title>
        <authorList>
            <person name="Chen M.Y."/>
            <person name="Teng W.K."/>
            <person name="Zhao L."/>
            <person name="Hu C.X."/>
            <person name="Zhou Y.K."/>
            <person name="Han B.P."/>
            <person name="Song L.R."/>
            <person name="Shu W.S."/>
        </authorList>
    </citation>
    <scope>NUCLEOTIDE SEQUENCE [LARGE SCALE GENOMIC DNA]</scope>
    <source>
        <strain evidence="4 5">FACHB-248</strain>
    </source>
</reference>
<keyword evidence="5" id="KW-1185">Reference proteome</keyword>
<evidence type="ECO:0000256" key="2">
    <source>
        <dbReference type="HAMAP-Rule" id="MF_00973"/>
    </source>
</evidence>
<protein>
    <recommendedName>
        <fullName evidence="2">Putative gluconeogenesis factor</fullName>
    </recommendedName>
</protein>
<dbReference type="EMBL" id="JACJTA010000114">
    <property type="protein sequence ID" value="MBD2608904.1"/>
    <property type="molecule type" value="Genomic_DNA"/>
</dbReference>
<dbReference type="Gene3D" id="3.40.50.10680">
    <property type="entry name" value="CofD-like domains"/>
    <property type="match status" value="1"/>
</dbReference>
<comment type="similarity">
    <text evidence="2">Belongs to the gluconeogenesis factor family.</text>
</comment>
<dbReference type="HAMAP" id="MF_00973">
    <property type="entry name" value="Gluconeogen_factor"/>
    <property type="match status" value="1"/>
</dbReference>
<dbReference type="Pfam" id="PF01933">
    <property type="entry name" value="CofD"/>
    <property type="match status" value="1"/>
</dbReference>
<gene>
    <name evidence="4" type="ORF">H6G81_31400</name>
</gene>
<keyword evidence="3" id="KW-1133">Transmembrane helix</keyword>
<comment type="caution">
    <text evidence="4">The sequence shown here is derived from an EMBL/GenBank/DDBJ whole genome shotgun (WGS) entry which is preliminary data.</text>
</comment>
<dbReference type="InterPro" id="IPR002882">
    <property type="entry name" value="CofD"/>
</dbReference>
<evidence type="ECO:0000256" key="1">
    <source>
        <dbReference type="ARBA" id="ARBA00022490"/>
    </source>
</evidence>
<dbReference type="SUPFAM" id="SSF142338">
    <property type="entry name" value="CofD-like"/>
    <property type="match status" value="1"/>
</dbReference>
<comment type="function">
    <text evidence="2">Required for morphogenesis under gluconeogenic growth conditions.</text>
</comment>
<dbReference type="InterPro" id="IPR010119">
    <property type="entry name" value="Gluconeogen_factor"/>
</dbReference>
<sequence length="459" mass="49922">MSIGFLRQALNTLQAQSRRRTSHRVNQWFKWLSPGISVKRWLLISVAGVVLASLGLAIWIKLTPIFWVLEFLRGFLGVITDVLPNYISGPLVILFGLLLLLWGQTRTVGSITKVLRPQGQSEEELIDVLLAHRRLYRGPKIVVIGGGTGLSTLLRGLKTYSANITAIVTVADDGGSSGRLRQEFGVLPPGDIRNCLAALADEEKLLTELFQYRFKAGDGLTGHSFGNLFLTAMSDITGDLERAVAASSKVLAVRGQVLPATLSDVRLWAELADGRRIEGESSIPEAGGTIVKIGCIPANPPALPTAIKAINEADYIIIGPGSLYTSLIPNLLVPQIADAIAASLAPRIYVCNIMTQPGETQGYTVSDHIRAIDAACGRQLFDAVLVHKKSPSAHSLIRYAQQNSHPVFLDREAVLNLGRRIVLANILFEDDIGCVRHNPQKLARVLLRWYSGAHQGMGR</sequence>
<dbReference type="CDD" id="cd07187">
    <property type="entry name" value="YvcK_like"/>
    <property type="match status" value="1"/>
</dbReference>
<keyword evidence="3" id="KW-0812">Transmembrane</keyword>
<evidence type="ECO:0000313" key="5">
    <source>
        <dbReference type="Proteomes" id="UP000660380"/>
    </source>
</evidence>
<dbReference type="NCBIfam" id="TIGR01826">
    <property type="entry name" value="CofD_related"/>
    <property type="match status" value="1"/>
</dbReference>
<name>A0ABR8H0E4_9CYAN</name>
<feature type="transmembrane region" description="Helical" evidence="3">
    <location>
        <begin position="41"/>
        <end position="62"/>
    </location>
</feature>
<comment type="subcellular location">
    <subcellularLocation>
        <location evidence="2">Cytoplasm</location>
    </subcellularLocation>
</comment>
<dbReference type="Proteomes" id="UP000660380">
    <property type="component" value="Unassembled WGS sequence"/>
</dbReference>